<evidence type="ECO:0000313" key="4">
    <source>
        <dbReference type="Proteomes" id="UP000321392"/>
    </source>
</evidence>
<evidence type="ECO:0000313" key="2">
    <source>
        <dbReference type="EMBL" id="TWI47903.1"/>
    </source>
</evidence>
<comment type="caution">
    <text evidence="2">The sequence shown here is derived from an EMBL/GenBank/DDBJ whole genome shotgun (WGS) entry which is preliminary data.</text>
</comment>
<dbReference type="RefSeq" id="WP_114754169.1">
    <property type="nucleotide sequence ID" value="NZ_QQBA01000006.1"/>
</dbReference>
<sequence length="124" mass="13998">MPFKINAIDTNELTKSQLQVIVEISPYILNTVFSRTIIKKTTSNISRLSFDAGQVLEELTSPIANCIQTIDVTFEILFDNIKQLLTLGDGIVIPAYSPTYFNSNLQYRMMTKIIRSGCKINYAL</sequence>
<proteinExistence type="predicted"/>
<name>A0A562PU70_9FLAO</name>
<reference evidence="1 3" key="2">
    <citation type="submission" date="2018-07" db="EMBL/GenBank/DDBJ databases">
        <title>Genomic Encyclopedia of Type Strains, Phase IV (KMG-IV): sequencing the most valuable type-strain genomes for metagenomic binning, comparative biology and taxonomic classification.</title>
        <authorList>
            <person name="Goeker M."/>
        </authorList>
    </citation>
    <scope>NUCLEOTIDE SEQUENCE [LARGE SCALE GENOMIC DNA]</scope>
    <source>
        <strain evidence="1 3">DSM 19728</strain>
    </source>
</reference>
<reference evidence="2" key="3">
    <citation type="submission" date="2019-07" db="EMBL/GenBank/DDBJ databases">
        <authorList>
            <person name="Whitman W."/>
            <person name="Huntemann M."/>
            <person name="Clum A."/>
            <person name="Pillay M."/>
            <person name="Palaniappan K."/>
            <person name="Varghese N."/>
            <person name="Mikhailova N."/>
            <person name="Stamatis D."/>
            <person name="Reddy T."/>
            <person name="Daum C."/>
            <person name="Shapiro N."/>
            <person name="Ivanova N."/>
            <person name="Kyrpides N."/>
            <person name="Woyke T."/>
        </authorList>
    </citation>
    <scope>NUCLEOTIDE SEQUENCE</scope>
    <source>
        <strain evidence="2">CGMCC 1.5380</strain>
    </source>
</reference>
<evidence type="ECO:0000313" key="3">
    <source>
        <dbReference type="Proteomes" id="UP000254518"/>
    </source>
</evidence>
<protein>
    <submittedName>
        <fullName evidence="2">Uncharacterized protein</fullName>
    </submittedName>
</protein>
<dbReference type="Proteomes" id="UP000321392">
    <property type="component" value="Unassembled WGS sequence"/>
</dbReference>
<dbReference type="Gene3D" id="2.60.120.10">
    <property type="entry name" value="Jelly Rolls"/>
    <property type="match status" value="1"/>
</dbReference>
<dbReference type="EMBL" id="QQBA01000006">
    <property type="protein sequence ID" value="RDI54995.1"/>
    <property type="molecule type" value="Genomic_DNA"/>
</dbReference>
<keyword evidence="3" id="KW-1185">Reference proteome</keyword>
<dbReference type="OrthoDB" id="1121052at2"/>
<reference evidence="2 4" key="1">
    <citation type="journal article" date="2015" name="Stand. Genomic Sci.">
        <title>Genomic Encyclopedia of Bacterial and Archaeal Type Strains, Phase III: the genomes of soil and plant-associated and newly described type strains.</title>
        <authorList>
            <person name="Whitman W.B."/>
            <person name="Woyke T."/>
            <person name="Klenk H.P."/>
            <person name="Zhou Y."/>
            <person name="Lilburn T.G."/>
            <person name="Beck B.J."/>
            <person name="De Vos P."/>
            <person name="Vandamme P."/>
            <person name="Eisen J.A."/>
            <person name="Garrity G."/>
            <person name="Hugenholtz P."/>
            <person name="Kyrpides N.C."/>
        </authorList>
    </citation>
    <scope>NUCLEOTIDE SEQUENCE [LARGE SCALE GENOMIC DNA]</scope>
    <source>
        <strain evidence="2 4">CGMCC 1.5380</strain>
    </source>
</reference>
<dbReference type="Proteomes" id="UP000254518">
    <property type="component" value="Unassembled WGS sequence"/>
</dbReference>
<dbReference type="AlphaFoldDB" id="A0A562PU70"/>
<accession>A0A562PU70</accession>
<dbReference type="EMBL" id="VLKX01000006">
    <property type="protein sequence ID" value="TWI47903.1"/>
    <property type="molecule type" value="Genomic_DNA"/>
</dbReference>
<dbReference type="InterPro" id="IPR014710">
    <property type="entry name" value="RmlC-like_jellyroll"/>
</dbReference>
<gene>
    <name evidence="1" type="ORF">DFR66_106102</name>
    <name evidence="2" type="ORF">IQ02_01489</name>
</gene>
<evidence type="ECO:0000313" key="1">
    <source>
        <dbReference type="EMBL" id="RDI54995.1"/>
    </source>
</evidence>
<organism evidence="2 4">
    <name type="scientific">Flavobacterium glaciei</name>
    <dbReference type="NCBI Taxonomy" id="386300"/>
    <lineage>
        <taxon>Bacteria</taxon>
        <taxon>Pseudomonadati</taxon>
        <taxon>Bacteroidota</taxon>
        <taxon>Flavobacteriia</taxon>
        <taxon>Flavobacteriales</taxon>
        <taxon>Flavobacteriaceae</taxon>
        <taxon>Flavobacterium</taxon>
    </lineage>
</organism>